<keyword evidence="2" id="KW-0472">Membrane</keyword>
<feature type="compositionally biased region" description="Acidic residues" evidence="1">
    <location>
        <begin position="385"/>
        <end position="394"/>
    </location>
</feature>
<dbReference type="eggNOG" id="KOG0192">
    <property type="taxonomic scope" value="Eukaryota"/>
</dbReference>
<evidence type="ECO:0000313" key="4">
    <source>
        <dbReference type="Proteomes" id="UP001652600"/>
    </source>
</evidence>
<dbReference type="InterPro" id="IPR011009">
    <property type="entry name" value="Kinase-like_dom_sf"/>
</dbReference>
<dbReference type="SUPFAM" id="SSF56112">
    <property type="entry name" value="Protein kinase-like (PK-like)"/>
    <property type="match status" value="1"/>
</dbReference>
<dbReference type="InterPro" id="IPR001245">
    <property type="entry name" value="Ser-Thr/Tyr_kinase_cat_dom"/>
</dbReference>
<keyword evidence="4" id="KW-1185">Reference proteome</keyword>
<feature type="region of interest" description="Disordered" evidence="1">
    <location>
        <begin position="379"/>
        <end position="421"/>
    </location>
</feature>
<dbReference type="Proteomes" id="UP001652600">
    <property type="component" value="Chromosome 8"/>
</dbReference>
<dbReference type="GO" id="GO:0005524">
    <property type="term" value="F:ATP binding"/>
    <property type="evidence" value="ECO:0007669"/>
    <property type="project" value="InterPro"/>
</dbReference>
<dbReference type="GeneID" id="103485027"/>
<dbReference type="SMART" id="SM00220">
    <property type="entry name" value="S_TKc"/>
    <property type="match status" value="1"/>
</dbReference>
<evidence type="ECO:0000256" key="2">
    <source>
        <dbReference type="SAM" id="Phobius"/>
    </source>
</evidence>
<gene>
    <name evidence="5" type="primary">LOC103485027</name>
</gene>
<dbReference type="FunCoup" id="A0A1S3B1P3">
    <property type="interactions" value="1854"/>
</dbReference>
<proteinExistence type="predicted"/>
<evidence type="ECO:0000259" key="3">
    <source>
        <dbReference type="PROSITE" id="PS50011"/>
    </source>
</evidence>
<dbReference type="InParanoid" id="A0A1S3B1P3"/>
<sequence length="434" mass="49396">MKDIRLKSLINCDYGVSQSFVLFLLFVFHVLHFLITFHFPMEWTQTTVKLENGGAAPKMADHSDEQHSFRTITTAFIPFIGDDDSDDSGSEFVFIIEPTLLIDPHCLKIGEVIGEGSCSIVYEGLYNYQPVAVKIIQPIRASAISPEKKERFQREVTLLARLNHENIIKFIGASIEPTLMIITELMRGGTLQKYLWSIRPETPDLKFSLSIALDLSRVMTYLHSNGIIYRDLKPSNLLLTEDKQRVKLANFGLAREEISGEMTTEAGTYRWMAPELFSIDPLPVGCKKCYDHKADVYSFSIILWELLTNKTPFKGRNDIMVAYAVSKNIRPSLEEIPEDMAPLLQSCWAEDPNSRPEFTEVTDSLSNLLQSFVLKESSLPNMDDKTEEEEEEEEEKVKCTSNTSFSQRKREPKAGRHRNSSFCLKCCNNSCLSD</sequence>
<dbReference type="Gene3D" id="1.10.510.10">
    <property type="entry name" value="Transferase(Phosphotransferase) domain 1"/>
    <property type="match status" value="1"/>
</dbReference>
<feature type="transmembrane region" description="Helical" evidence="2">
    <location>
        <begin position="20"/>
        <end position="39"/>
    </location>
</feature>
<dbReference type="InterPro" id="IPR051681">
    <property type="entry name" value="Ser/Thr_Kinases-Pseudokinases"/>
</dbReference>
<name>A0A1S3B1P3_CUCME</name>
<dbReference type="PANTHER" id="PTHR44329:SF84">
    <property type="entry name" value="PROTEIN KINASE LIKE PROTEIN"/>
    <property type="match status" value="1"/>
</dbReference>
<keyword evidence="2" id="KW-1133">Transmembrane helix</keyword>
<dbReference type="InterPro" id="IPR000719">
    <property type="entry name" value="Prot_kinase_dom"/>
</dbReference>
<dbReference type="AlphaFoldDB" id="A0A1S3B1P3"/>
<keyword evidence="5" id="KW-0808">Transferase</keyword>
<dbReference type="KEGG" id="cmo:103485027"/>
<evidence type="ECO:0000256" key="1">
    <source>
        <dbReference type="SAM" id="MobiDB-lite"/>
    </source>
</evidence>
<evidence type="ECO:0000313" key="5">
    <source>
        <dbReference type="RefSeq" id="XP_008440686.2"/>
    </source>
</evidence>
<organism evidence="4 5">
    <name type="scientific">Cucumis melo</name>
    <name type="common">Muskmelon</name>
    <dbReference type="NCBI Taxonomy" id="3656"/>
    <lineage>
        <taxon>Eukaryota</taxon>
        <taxon>Viridiplantae</taxon>
        <taxon>Streptophyta</taxon>
        <taxon>Embryophyta</taxon>
        <taxon>Tracheophyta</taxon>
        <taxon>Spermatophyta</taxon>
        <taxon>Magnoliopsida</taxon>
        <taxon>eudicotyledons</taxon>
        <taxon>Gunneridae</taxon>
        <taxon>Pentapetalae</taxon>
        <taxon>rosids</taxon>
        <taxon>fabids</taxon>
        <taxon>Cucurbitales</taxon>
        <taxon>Cucurbitaceae</taxon>
        <taxon>Benincaseae</taxon>
        <taxon>Cucumis</taxon>
    </lineage>
</organism>
<keyword evidence="2" id="KW-0812">Transmembrane</keyword>
<dbReference type="Gene3D" id="3.30.200.20">
    <property type="entry name" value="Phosphorylase Kinase, domain 1"/>
    <property type="match status" value="1"/>
</dbReference>
<dbReference type="PROSITE" id="PS50011">
    <property type="entry name" value="PROTEIN_KINASE_DOM"/>
    <property type="match status" value="1"/>
</dbReference>
<feature type="domain" description="Protein kinase" evidence="3">
    <location>
        <begin position="107"/>
        <end position="373"/>
    </location>
</feature>
<dbReference type="GO" id="GO:0004674">
    <property type="term" value="F:protein serine/threonine kinase activity"/>
    <property type="evidence" value="ECO:0007669"/>
    <property type="project" value="TreeGrafter"/>
</dbReference>
<protein>
    <submittedName>
        <fullName evidence="5">Serine/threonine/tyrosine-protein kinase HT1</fullName>
    </submittedName>
</protein>
<keyword evidence="5" id="KW-0418">Kinase</keyword>
<dbReference type="PROSITE" id="PS00108">
    <property type="entry name" value="PROTEIN_KINASE_ST"/>
    <property type="match status" value="1"/>
</dbReference>
<reference evidence="5" key="1">
    <citation type="submission" date="2025-08" db="UniProtKB">
        <authorList>
            <consortium name="RefSeq"/>
        </authorList>
    </citation>
    <scope>IDENTIFICATION</scope>
    <source>
        <tissue evidence="5">Stem</tissue>
    </source>
</reference>
<dbReference type="RefSeq" id="XP_008440686.2">
    <property type="nucleotide sequence ID" value="XM_008442464.3"/>
</dbReference>
<dbReference type="PANTHER" id="PTHR44329">
    <property type="entry name" value="SERINE/THREONINE-PROTEIN KINASE TNNI3K-RELATED"/>
    <property type="match status" value="1"/>
</dbReference>
<dbReference type="InterPro" id="IPR008271">
    <property type="entry name" value="Ser/Thr_kinase_AS"/>
</dbReference>
<dbReference type="CDD" id="cd13999">
    <property type="entry name" value="STKc_MAP3K-like"/>
    <property type="match status" value="1"/>
</dbReference>
<dbReference type="PRINTS" id="PR00109">
    <property type="entry name" value="TYRKINASE"/>
</dbReference>
<accession>A0A1S3B1P3</accession>
<dbReference type="Pfam" id="PF07714">
    <property type="entry name" value="PK_Tyr_Ser-Thr"/>
    <property type="match status" value="1"/>
</dbReference>